<dbReference type="SMART" id="SM00530">
    <property type="entry name" value="HTH_XRE"/>
    <property type="match status" value="1"/>
</dbReference>
<dbReference type="PROSITE" id="PS50943">
    <property type="entry name" value="HTH_CROC1"/>
    <property type="match status" value="1"/>
</dbReference>
<dbReference type="Pfam" id="PF01381">
    <property type="entry name" value="HTH_3"/>
    <property type="match status" value="1"/>
</dbReference>
<dbReference type="RefSeq" id="WP_101560392.1">
    <property type="nucleotide sequence ID" value="NZ_JAMDYC010000002.1"/>
</dbReference>
<dbReference type="EMBL" id="QMHM01000009">
    <property type="protein sequence ID" value="RAV79123.1"/>
    <property type="molecule type" value="Genomic_DNA"/>
</dbReference>
<dbReference type="Gene3D" id="1.10.260.40">
    <property type="entry name" value="lambda repressor-like DNA-binding domains"/>
    <property type="match status" value="1"/>
</dbReference>
<dbReference type="CDD" id="cd00093">
    <property type="entry name" value="HTH_XRE"/>
    <property type="match status" value="1"/>
</dbReference>
<evidence type="ECO:0000313" key="3">
    <source>
        <dbReference type="Proteomes" id="UP000251923"/>
    </source>
</evidence>
<evidence type="ECO:0000313" key="2">
    <source>
        <dbReference type="EMBL" id="RAV79123.1"/>
    </source>
</evidence>
<gene>
    <name evidence="2" type="ORF">DBT54_05750</name>
</gene>
<reference evidence="2 3" key="1">
    <citation type="submission" date="2018-04" db="EMBL/GenBank/DDBJ databases">
        <title>Aerococcus urinae genomes.</title>
        <authorList>
            <person name="Hilt E."/>
            <person name="Gilbert N.M."/>
            <person name="Thomas-White K."/>
            <person name="Putonti C."/>
            <person name="Lewis A.L."/>
            <person name="Visck K.L."/>
            <person name="Wolfe A.J."/>
        </authorList>
    </citation>
    <scope>NUCLEOTIDE SEQUENCE [LARGE SCALE GENOMIC DNA]</scope>
    <source>
        <strain evidence="2 3">UMB7480</strain>
    </source>
</reference>
<dbReference type="InterPro" id="IPR001387">
    <property type="entry name" value="Cro/C1-type_HTH"/>
</dbReference>
<protein>
    <submittedName>
        <fullName evidence="2">XRE family transcriptional regulator</fullName>
    </submittedName>
</protein>
<dbReference type="InterPro" id="IPR010982">
    <property type="entry name" value="Lambda_DNA-bd_dom_sf"/>
</dbReference>
<evidence type="ECO:0000259" key="1">
    <source>
        <dbReference type="PROSITE" id="PS50943"/>
    </source>
</evidence>
<dbReference type="GeneID" id="86858533"/>
<dbReference type="SUPFAM" id="SSF47413">
    <property type="entry name" value="lambda repressor-like DNA-binding domains"/>
    <property type="match status" value="1"/>
</dbReference>
<organism evidence="2 3">
    <name type="scientific">Aerococcus urinae</name>
    <dbReference type="NCBI Taxonomy" id="1376"/>
    <lineage>
        <taxon>Bacteria</taxon>
        <taxon>Bacillati</taxon>
        <taxon>Bacillota</taxon>
        <taxon>Bacilli</taxon>
        <taxon>Lactobacillales</taxon>
        <taxon>Aerococcaceae</taxon>
        <taxon>Aerococcus</taxon>
    </lineage>
</organism>
<dbReference type="Proteomes" id="UP000251923">
    <property type="component" value="Unassembled WGS sequence"/>
</dbReference>
<comment type="caution">
    <text evidence="2">The sequence shown here is derived from an EMBL/GenBank/DDBJ whole genome shotgun (WGS) entry which is preliminary data.</text>
</comment>
<sequence length="156" mass="18045">MYDIKGRRLELGLTLEEVGEIVGVGKSTVRKWENGMIDNMKRDKIALLAKALHINPLELVYDNYSEDSNHDLMKVYNKLLPKRQEKVYTFAETQLEEQNSEKISSIEDKRPTKTEDTDFLVAAHMDDNLTDDEKEEINTYINKLIKKHKENGGDSD</sequence>
<name>A0A329NZZ5_9LACT</name>
<proteinExistence type="predicted"/>
<feature type="domain" description="HTH cro/C1-type" evidence="1">
    <location>
        <begin position="4"/>
        <end position="59"/>
    </location>
</feature>
<accession>A0A329NZZ5</accession>